<evidence type="ECO:0000256" key="7">
    <source>
        <dbReference type="ARBA" id="ARBA00022825"/>
    </source>
</evidence>
<evidence type="ECO:0000256" key="11">
    <source>
        <dbReference type="SAM" id="MobiDB-lite"/>
    </source>
</evidence>
<dbReference type="PANTHER" id="PTHR22936:SF69">
    <property type="entry name" value="RHOMBOID-LIKE PROTEIN"/>
    <property type="match status" value="1"/>
</dbReference>
<dbReference type="GO" id="GO:0004252">
    <property type="term" value="F:serine-type endopeptidase activity"/>
    <property type="evidence" value="ECO:0007669"/>
    <property type="project" value="InterPro"/>
</dbReference>
<dbReference type="Pfam" id="PF01694">
    <property type="entry name" value="Rhomboid"/>
    <property type="match status" value="1"/>
</dbReference>
<feature type="transmembrane region" description="Helical" evidence="10">
    <location>
        <begin position="310"/>
        <end position="334"/>
    </location>
</feature>
<comment type="subcellular location">
    <subcellularLocation>
        <location evidence="2 10">Membrane</location>
        <topology evidence="2 10">Multi-pass membrane protein</topology>
    </subcellularLocation>
</comment>
<feature type="compositionally biased region" description="Basic and acidic residues" evidence="11">
    <location>
        <begin position="25"/>
        <end position="36"/>
    </location>
</feature>
<keyword evidence="4 10" id="KW-0645">Protease</keyword>
<dbReference type="InterPro" id="IPR002610">
    <property type="entry name" value="Peptidase_S54_rhomboid-like"/>
</dbReference>
<evidence type="ECO:0000256" key="3">
    <source>
        <dbReference type="ARBA" id="ARBA00009045"/>
    </source>
</evidence>
<dbReference type="Proteomes" id="UP000478008">
    <property type="component" value="Unassembled WGS sequence"/>
</dbReference>
<reference evidence="13 14" key="1">
    <citation type="submission" date="2019-07" db="EMBL/GenBank/DDBJ databases">
        <authorList>
            <person name="Friedrich A."/>
            <person name="Schacherer J."/>
        </authorList>
    </citation>
    <scope>NUCLEOTIDE SEQUENCE [LARGE SCALE GENOMIC DNA]</scope>
</reference>
<feature type="compositionally biased region" description="Polar residues" evidence="11">
    <location>
        <begin position="78"/>
        <end position="96"/>
    </location>
</feature>
<feature type="transmembrane region" description="Helical" evidence="10">
    <location>
        <begin position="198"/>
        <end position="218"/>
    </location>
</feature>
<comment type="similarity">
    <text evidence="3 10">Belongs to the peptidase S54 family.</text>
</comment>
<feature type="region of interest" description="Disordered" evidence="11">
    <location>
        <begin position="1"/>
        <end position="49"/>
    </location>
</feature>
<keyword evidence="7 10" id="KW-0720">Serine protease</keyword>
<feature type="transmembrane region" description="Helical" evidence="10">
    <location>
        <begin position="412"/>
        <end position="432"/>
    </location>
</feature>
<dbReference type="EMBL" id="CABFWN010000004">
    <property type="protein sequence ID" value="VUG19046.1"/>
    <property type="molecule type" value="Genomic_DNA"/>
</dbReference>
<comment type="catalytic activity">
    <reaction evidence="1 10">
        <text>Cleaves type-1 transmembrane domains using a catalytic dyad composed of serine and histidine that are contributed by different transmembrane domains.</text>
        <dbReference type="EC" id="3.4.21.105"/>
    </reaction>
</comment>
<feature type="region of interest" description="Disordered" evidence="11">
    <location>
        <begin position="73"/>
        <end position="107"/>
    </location>
</feature>
<keyword evidence="6 10" id="KW-0378">Hydrolase</keyword>
<evidence type="ECO:0000256" key="10">
    <source>
        <dbReference type="RuleBase" id="RU362115"/>
    </source>
</evidence>
<feature type="domain" description="Peptidase S54 rhomboid" evidence="12">
    <location>
        <begin position="308"/>
        <end position="455"/>
    </location>
</feature>
<keyword evidence="8 10" id="KW-1133">Transmembrane helix</keyword>
<evidence type="ECO:0000259" key="12">
    <source>
        <dbReference type="Pfam" id="PF01694"/>
    </source>
</evidence>
<evidence type="ECO:0000256" key="9">
    <source>
        <dbReference type="ARBA" id="ARBA00023136"/>
    </source>
</evidence>
<dbReference type="AlphaFoldDB" id="A0A3F2Y7D7"/>
<sequence>MYAGKDTLDKPLPLNPFELSEDSDDGKQQARSKDDIEMNALGSKEKSDYQTYTVDTGTKTSLNTLNPFLPANPFSDEYASSESTNNLKKTNGQNQIEETKNLPPLPNFDSIPSAFPASDISTRNAGLVNGGMPQKGLNSSYSPENNAPITLHHQDFHRRHHHHHHHHHSHLDRHYMREEDIQRVKSDKIHRVLWGKRFAGLPYFTILVTAIQCIVFLYELIKMGVYTKTVFQTKPYFNPMLGPSSYVEINVGARYTPCMAYIDGITDKEGLEWPCPNSTSYSTDVCSLEELCGMSGFGKDGSGKLNPNQWYRMITAIFIHAGFVHILFNLCLQLFVGCRVERFVGVVRYAIIYMASGISGFLLGSNFTPEGIASMGASGALFGSCIAVNLILLITNGNTEHYGITLKTRRAYYLYLCGSLIEIAVMIFLGFLPGLDNFSHIGGFVIGCALSIALLDDPKFVYQPEFYENRPGNVTFLECRRYKQFIYWCVARGVSAILVLLYFIFLAVNLAKNGASASESCKWCKYLNCLPIHGWCDQGSISIENN</sequence>
<dbReference type="Gene3D" id="1.20.1540.10">
    <property type="entry name" value="Rhomboid-like"/>
    <property type="match status" value="1"/>
</dbReference>
<dbReference type="InterPro" id="IPR035952">
    <property type="entry name" value="Rhomboid-like_sf"/>
</dbReference>
<keyword evidence="14" id="KW-1185">Reference proteome</keyword>
<feature type="transmembrane region" description="Helical" evidence="10">
    <location>
        <begin position="438"/>
        <end position="455"/>
    </location>
</feature>
<accession>A0A3F2Y7D7</accession>
<dbReference type="PANTHER" id="PTHR22936">
    <property type="entry name" value="RHOMBOID-RELATED"/>
    <property type="match status" value="1"/>
</dbReference>
<dbReference type="InterPro" id="IPR022764">
    <property type="entry name" value="Peptidase_S54_rhomboid_dom"/>
</dbReference>
<evidence type="ECO:0000256" key="8">
    <source>
        <dbReference type="ARBA" id="ARBA00022989"/>
    </source>
</evidence>
<feature type="transmembrane region" description="Helical" evidence="10">
    <location>
        <begin position="346"/>
        <end position="365"/>
    </location>
</feature>
<gene>
    <name evidence="13" type="ORF">DEBR0S4_09120G</name>
</gene>
<dbReference type="SUPFAM" id="SSF144091">
    <property type="entry name" value="Rhomboid-like"/>
    <property type="match status" value="1"/>
</dbReference>
<dbReference type="EC" id="3.4.21.105" evidence="10"/>
<organism evidence="13 14">
    <name type="scientific">Dekkera bruxellensis</name>
    <name type="common">Brettanomyces custersii</name>
    <dbReference type="NCBI Taxonomy" id="5007"/>
    <lineage>
        <taxon>Eukaryota</taxon>
        <taxon>Fungi</taxon>
        <taxon>Dikarya</taxon>
        <taxon>Ascomycota</taxon>
        <taxon>Saccharomycotina</taxon>
        <taxon>Pichiomycetes</taxon>
        <taxon>Pichiales</taxon>
        <taxon>Pichiaceae</taxon>
        <taxon>Brettanomyces</taxon>
    </lineage>
</organism>
<dbReference type="GO" id="GO:0016020">
    <property type="term" value="C:membrane"/>
    <property type="evidence" value="ECO:0007669"/>
    <property type="project" value="UniProtKB-SubCell"/>
</dbReference>
<feature type="transmembrane region" description="Helical" evidence="10">
    <location>
        <begin position="485"/>
        <end position="508"/>
    </location>
</feature>
<dbReference type="GO" id="GO:0006508">
    <property type="term" value="P:proteolysis"/>
    <property type="evidence" value="ECO:0007669"/>
    <property type="project" value="UniProtKB-KW"/>
</dbReference>
<evidence type="ECO:0000256" key="1">
    <source>
        <dbReference type="ARBA" id="ARBA00000156"/>
    </source>
</evidence>
<name>A0A3F2Y7D7_DEKBR</name>
<proteinExistence type="inferred from homology"/>
<evidence type="ECO:0000256" key="4">
    <source>
        <dbReference type="ARBA" id="ARBA00022670"/>
    </source>
</evidence>
<evidence type="ECO:0000256" key="2">
    <source>
        <dbReference type="ARBA" id="ARBA00004141"/>
    </source>
</evidence>
<keyword evidence="9 10" id="KW-0472">Membrane</keyword>
<comment type="function">
    <text evidence="10">Serine protease involved in intramembrane proteolysis.</text>
</comment>
<protein>
    <recommendedName>
        <fullName evidence="10">Rhomboid-type serine protease</fullName>
        <ecNumber evidence="10">3.4.21.105</ecNumber>
    </recommendedName>
</protein>
<keyword evidence="5 10" id="KW-0812">Transmembrane</keyword>
<evidence type="ECO:0000256" key="6">
    <source>
        <dbReference type="ARBA" id="ARBA00022801"/>
    </source>
</evidence>
<evidence type="ECO:0000313" key="13">
    <source>
        <dbReference type="EMBL" id="VUG19046.1"/>
    </source>
</evidence>
<evidence type="ECO:0000256" key="5">
    <source>
        <dbReference type="ARBA" id="ARBA00022692"/>
    </source>
</evidence>
<feature type="transmembrane region" description="Helical" evidence="10">
    <location>
        <begin position="371"/>
        <end position="392"/>
    </location>
</feature>
<evidence type="ECO:0000313" key="14">
    <source>
        <dbReference type="Proteomes" id="UP000478008"/>
    </source>
</evidence>
<dbReference type="STRING" id="5007.A0A3F2Y7D7"/>